<keyword evidence="15" id="KW-1185">Reference proteome</keyword>
<evidence type="ECO:0000256" key="9">
    <source>
        <dbReference type="ARBA" id="ARBA00023128"/>
    </source>
</evidence>
<keyword evidence="5" id="KW-0813">Transport</keyword>
<evidence type="ECO:0000256" key="6">
    <source>
        <dbReference type="ARBA" id="ARBA00022792"/>
    </source>
</evidence>
<evidence type="ECO:0000256" key="13">
    <source>
        <dbReference type="SAM" id="MobiDB-lite"/>
    </source>
</evidence>
<dbReference type="InterPro" id="IPR036869">
    <property type="entry name" value="J_dom_sf"/>
</dbReference>
<comment type="subcellular location">
    <subcellularLocation>
        <location evidence="1">Mitochondrion inner membrane</location>
        <topology evidence="1">Peripheral membrane protein</topology>
    </subcellularLocation>
</comment>
<gene>
    <name evidence="14" type="ORF">L198_04710</name>
</gene>
<accession>A0A1E3J387</accession>
<evidence type="ECO:0000256" key="10">
    <source>
        <dbReference type="ARBA" id="ARBA00023136"/>
    </source>
</evidence>
<keyword evidence="7" id="KW-0653">Protein transport</keyword>
<evidence type="ECO:0000256" key="12">
    <source>
        <dbReference type="ARBA" id="ARBA00031407"/>
    </source>
</evidence>
<sequence length="186" mass="19860">MSAIEKGTTSAPRVIAQLVITGGKAFGKATFAAMQQAGKNFTHKPEGMADSAPRSADGKKNALTSQLQMSLDEARLILNVKKDDPLDVIQKHYDVIFKANSPPPPPTAAETKPGAKPSPPPRATGKSPKSKAPTHSFYLQSKVFRALERIKAEKEAEVTKSRPEGEATAEAGAEQPKGEQKEGESR</sequence>
<keyword evidence="9" id="KW-0496">Mitochondrion</keyword>
<feature type="region of interest" description="Disordered" evidence="13">
    <location>
        <begin position="153"/>
        <end position="186"/>
    </location>
</feature>
<feature type="compositionally biased region" description="Basic and acidic residues" evidence="13">
    <location>
        <begin position="153"/>
        <end position="165"/>
    </location>
</feature>
<comment type="similarity">
    <text evidence="2">Belongs to the TIM16/PAM16 family.</text>
</comment>
<name>A0A1E3J387_9TREE</name>
<dbReference type="RefSeq" id="XP_019031294.1">
    <property type="nucleotide sequence ID" value="XM_019176819.1"/>
</dbReference>
<evidence type="ECO:0000256" key="7">
    <source>
        <dbReference type="ARBA" id="ARBA00022927"/>
    </source>
</evidence>
<dbReference type="PANTHER" id="PTHR12388">
    <property type="entry name" value="MITOCHONDRIA ASSOCIATED GRANULOCYTE MACROPHAGE CSF SIGNALING MOLECULE"/>
    <property type="match status" value="1"/>
</dbReference>
<dbReference type="AlphaFoldDB" id="A0A1E3J387"/>
<feature type="compositionally biased region" description="Basic and acidic residues" evidence="13">
    <location>
        <begin position="176"/>
        <end position="186"/>
    </location>
</feature>
<dbReference type="PANTHER" id="PTHR12388:SF0">
    <property type="entry name" value="MITOCHONDRIAL IMPORT INNER MEMBRANE TRANSLOCASE SUBUNIT TIM16"/>
    <property type="match status" value="1"/>
</dbReference>
<feature type="region of interest" description="Disordered" evidence="13">
    <location>
        <begin position="42"/>
        <end position="63"/>
    </location>
</feature>
<evidence type="ECO:0000256" key="1">
    <source>
        <dbReference type="ARBA" id="ARBA00004637"/>
    </source>
</evidence>
<keyword evidence="10" id="KW-0472">Membrane</keyword>
<dbReference type="GO" id="GO:0005744">
    <property type="term" value="C:TIM23 mitochondrial import inner membrane translocase complex"/>
    <property type="evidence" value="ECO:0007669"/>
    <property type="project" value="InterPro"/>
</dbReference>
<dbReference type="GO" id="GO:0030150">
    <property type="term" value="P:protein import into mitochondrial matrix"/>
    <property type="evidence" value="ECO:0007669"/>
    <property type="project" value="InterPro"/>
</dbReference>
<evidence type="ECO:0000256" key="5">
    <source>
        <dbReference type="ARBA" id="ARBA00022448"/>
    </source>
</evidence>
<dbReference type="GeneID" id="30193923"/>
<dbReference type="OrthoDB" id="10262892at2759"/>
<dbReference type="InterPro" id="IPR005341">
    <property type="entry name" value="Tim16"/>
</dbReference>
<reference evidence="14 15" key="1">
    <citation type="submission" date="2016-06" db="EMBL/GenBank/DDBJ databases">
        <title>Evolution of pathogenesis and genome organization in the Tremellales.</title>
        <authorList>
            <person name="Cuomo C."/>
            <person name="Litvintseva A."/>
            <person name="Heitman J."/>
            <person name="Chen Y."/>
            <person name="Sun S."/>
            <person name="Springer D."/>
            <person name="Dromer F."/>
            <person name="Young S."/>
            <person name="Zeng Q."/>
            <person name="Chapman S."/>
            <person name="Gujja S."/>
            <person name="Saif S."/>
            <person name="Birren B."/>
        </authorList>
    </citation>
    <scope>NUCLEOTIDE SEQUENCE [LARGE SCALE GENOMIC DNA]</scope>
    <source>
        <strain evidence="14 15">CBS 7118</strain>
    </source>
</reference>
<evidence type="ECO:0000313" key="15">
    <source>
        <dbReference type="Proteomes" id="UP000094819"/>
    </source>
</evidence>
<evidence type="ECO:0000256" key="3">
    <source>
        <dbReference type="ARBA" id="ARBA00013571"/>
    </source>
</evidence>
<dbReference type="Pfam" id="PF03656">
    <property type="entry name" value="Pam16"/>
    <property type="match status" value="1"/>
</dbReference>
<evidence type="ECO:0000313" key="14">
    <source>
        <dbReference type="EMBL" id="ODN95314.1"/>
    </source>
</evidence>
<evidence type="ECO:0000256" key="4">
    <source>
        <dbReference type="ARBA" id="ARBA00020721"/>
    </source>
</evidence>
<dbReference type="EMBL" id="AWGH01000013">
    <property type="protein sequence ID" value="ODN95314.1"/>
    <property type="molecule type" value="Genomic_DNA"/>
</dbReference>
<evidence type="ECO:0000256" key="8">
    <source>
        <dbReference type="ARBA" id="ARBA00023010"/>
    </source>
</evidence>
<dbReference type="Proteomes" id="UP000094819">
    <property type="component" value="Unassembled WGS sequence"/>
</dbReference>
<evidence type="ECO:0000256" key="2">
    <source>
        <dbReference type="ARBA" id="ARBA00008817"/>
    </source>
</evidence>
<dbReference type="Gene3D" id="1.10.287.110">
    <property type="entry name" value="DnaJ domain"/>
    <property type="match status" value="2"/>
</dbReference>
<protein>
    <recommendedName>
        <fullName evidence="4">Mitochondrial import inner membrane translocase subunit TIM16</fullName>
    </recommendedName>
    <alternativeName>
        <fullName evidence="3">Mitochondrial import inner membrane translocase subunit tim16</fullName>
    </alternativeName>
    <alternativeName>
        <fullName evidence="11 12">Presequence translocated-associated motor subunit PAM16</fullName>
    </alternativeName>
</protein>
<proteinExistence type="inferred from homology"/>
<comment type="caution">
    <text evidence="14">The sequence shown here is derived from an EMBL/GenBank/DDBJ whole genome shotgun (WGS) entry which is preliminary data.</text>
</comment>
<keyword evidence="8" id="KW-0811">Translocation</keyword>
<keyword evidence="6" id="KW-0999">Mitochondrion inner membrane</keyword>
<feature type="region of interest" description="Disordered" evidence="13">
    <location>
        <begin position="97"/>
        <end position="138"/>
    </location>
</feature>
<organism evidence="14 15">
    <name type="scientific">Cryptococcus wingfieldii CBS 7118</name>
    <dbReference type="NCBI Taxonomy" id="1295528"/>
    <lineage>
        <taxon>Eukaryota</taxon>
        <taxon>Fungi</taxon>
        <taxon>Dikarya</taxon>
        <taxon>Basidiomycota</taxon>
        <taxon>Agaricomycotina</taxon>
        <taxon>Tremellomycetes</taxon>
        <taxon>Tremellales</taxon>
        <taxon>Cryptococcaceae</taxon>
        <taxon>Cryptococcus</taxon>
    </lineage>
</organism>
<evidence type="ECO:0000256" key="11">
    <source>
        <dbReference type="ARBA" id="ARBA00030422"/>
    </source>
</evidence>